<dbReference type="RefSeq" id="XP_001441459.1">
    <property type="nucleotide sequence ID" value="XM_001441422.1"/>
</dbReference>
<gene>
    <name evidence="3" type="ORF">GSPATT00010296001</name>
</gene>
<proteinExistence type="predicted"/>
<sequence>MSDLSQFCFNCNNNTEDLLVSQFSEESQFKFQESLQQRIKRQNQQSQVENRNTYLIQEQHQAYLPSSVDCKEIQLLKLVSHLRQLLQKQQQDFSEKELSLQQKLLTLQQKHDKMISLMKTKYQIIIEEQQSQISLSLIENTNLKQQIFQFQEQLHQSATLRIKQVSELERNKNQNCFSTQNNQNSKLNDWNQPERNQDQLLQLYKQEIDKLKQQTTEFDRKFENERQCIKQEISTLKNQNLMIQTLISQKYGTNSSAQKSYALNSDKKINNNQPRSYSHNSRKTQNF</sequence>
<feature type="coiled-coil region" evidence="1">
    <location>
        <begin position="194"/>
        <end position="239"/>
    </location>
</feature>
<dbReference type="GeneID" id="5027244"/>
<dbReference type="KEGG" id="ptm:GSPATT00010296001"/>
<feature type="compositionally biased region" description="Polar residues" evidence="2">
    <location>
        <begin position="254"/>
        <end position="263"/>
    </location>
</feature>
<dbReference type="HOGENOM" id="CLU_925775_0_0_1"/>
<evidence type="ECO:0000256" key="2">
    <source>
        <dbReference type="SAM" id="MobiDB-lite"/>
    </source>
</evidence>
<dbReference type="Proteomes" id="UP000000600">
    <property type="component" value="Unassembled WGS sequence"/>
</dbReference>
<keyword evidence="4" id="KW-1185">Reference proteome</keyword>
<evidence type="ECO:0000256" key="1">
    <source>
        <dbReference type="SAM" id="Coils"/>
    </source>
</evidence>
<dbReference type="AlphaFoldDB" id="A0CTE5"/>
<dbReference type="EMBL" id="CT868174">
    <property type="protein sequence ID" value="CAK74062.1"/>
    <property type="molecule type" value="Genomic_DNA"/>
</dbReference>
<organism evidence="3 4">
    <name type="scientific">Paramecium tetraurelia</name>
    <dbReference type="NCBI Taxonomy" id="5888"/>
    <lineage>
        <taxon>Eukaryota</taxon>
        <taxon>Sar</taxon>
        <taxon>Alveolata</taxon>
        <taxon>Ciliophora</taxon>
        <taxon>Intramacronucleata</taxon>
        <taxon>Oligohymenophorea</taxon>
        <taxon>Peniculida</taxon>
        <taxon>Parameciidae</taxon>
        <taxon>Paramecium</taxon>
    </lineage>
</organism>
<reference evidence="3 4" key="1">
    <citation type="journal article" date="2006" name="Nature">
        <title>Global trends of whole-genome duplications revealed by the ciliate Paramecium tetraurelia.</title>
        <authorList>
            <consortium name="Genoscope"/>
            <person name="Aury J.-M."/>
            <person name="Jaillon O."/>
            <person name="Duret L."/>
            <person name="Noel B."/>
            <person name="Jubin C."/>
            <person name="Porcel B.M."/>
            <person name="Segurens B."/>
            <person name="Daubin V."/>
            <person name="Anthouard V."/>
            <person name="Aiach N."/>
            <person name="Arnaiz O."/>
            <person name="Billaut A."/>
            <person name="Beisson J."/>
            <person name="Blanc I."/>
            <person name="Bouhouche K."/>
            <person name="Camara F."/>
            <person name="Duharcourt S."/>
            <person name="Guigo R."/>
            <person name="Gogendeau D."/>
            <person name="Katinka M."/>
            <person name="Keller A.-M."/>
            <person name="Kissmehl R."/>
            <person name="Klotz C."/>
            <person name="Koll F."/>
            <person name="Le Moue A."/>
            <person name="Lepere C."/>
            <person name="Malinsky S."/>
            <person name="Nowacki M."/>
            <person name="Nowak J.K."/>
            <person name="Plattner H."/>
            <person name="Poulain J."/>
            <person name="Ruiz F."/>
            <person name="Serrano V."/>
            <person name="Zagulski M."/>
            <person name="Dessen P."/>
            <person name="Betermier M."/>
            <person name="Weissenbach J."/>
            <person name="Scarpelli C."/>
            <person name="Schachter V."/>
            <person name="Sperling L."/>
            <person name="Meyer E."/>
            <person name="Cohen J."/>
            <person name="Wincker P."/>
        </authorList>
    </citation>
    <scope>NUCLEOTIDE SEQUENCE [LARGE SCALE GENOMIC DNA]</scope>
    <source>
        <strain evidence="3 4">Stock d4-2</strain>
    </source>
</reference>
<protein>
    <submittedName>
        <fullName evidence="3">Uncharacterized protein</fullName>
    </submittedName>
</protein>
<feature type="compositionally biased region" description="Polar residues" evidence="2">
    <location>
        <begin position="270"/>
        <end position="287"/>
    </location>
</feature>
<dbReference type="InParanoid" id="A0CTE5"/>
<feature type="region of interest" description="Disordered" evidence="2">
    <location>
        <begin position="254"/>
        <end position="287"/>
    </location>
</feature>
<name>A0CTE5_PARTE</name>
<evidence type="ECO:0000313" key="4">
    <source>
        <dbReference type="Proteomes" id="UP000000600"/>
    </source>
</evidence>
<keyword evidence="1" id="KW-0175">Coiled coil</keyword>
<accession>A0CTE5</accession>
<evidence type="ECO:0000313" key="3">
    <source>
        <dbReference type="EMBL" id="CAK74062.1"/>
    </source>
</evidence>